<evidence type="ECO:0000256" key="2">
    <source>
        <dbReference type="ARBA" id="ARBA00009286"/>
    </source>
</evidence>
<dbReference type="GO" id="GO:0005509">
    <property type="term" value="F:calcium ion binding"/>
    <property type="evidence" value="ECO:0007669"/>
    <property type="project" value="InterPro"/>
</dbReference>
<dbReference type="FunFam" id="1.10.287.70:FF:000129">
    <property type="entry name" value="Two pore calcium channel protein 1"/>
    <property type="match status" value="1"/>
</dbReference>
<proteinExistence type="inferred from homology"/>
<keyword evidence="4" id="KW-0813">Transport</keyword>
<dbReference type="PROSITE" id="PS50222">
    <property type="entry name" value="EF_HAND_2"/>
    <property type="match status" value="1"/>
</dbReference>
<dbReference type="Pfam" id="PF00520">
    <property type="entry name" value="Ion_trans"/>
    <property type="match status" value="2"/>
</dbReference>
<dbReference type="InterPro" id="IPR027359">
    <property type="entry name" value="Volt_channel_dom_sf"/>
</dbReference>
<keyword evidence="6" id="KW-0107">Calcium channel</keyword>
<feature type="transmembrane region" description="Helical" evidence="16">
    <location>
        <begin position="155"/>
        <end position="177"/>
    </location>
</feature>
<keyword evidence="5" id="KW-0109">Calcium transport</keyword>
<evidence type="ECO:0000256" key="10">
    <source>
        <dbReference type="ARBA" id="ARBA00022882"/>
    </source>
</evidence>
<dbReference type="InterPro" id="IPR002048">
    <property type="entry name" value="EF_hand_dom"/>
</dbReference>
<dbReference type="GO" id="GO:0000325">
    <property type="term" value="C:plant-type vacuole"/>
    <property type="evidence" value="ECO:0007669"/>
    <property type="project" value="TreeGrafter"/>
</dbReference>
<evidence type="ECO:0000256" key="11">
    <source>
        <dbReference type="ARBA" id="ARBA00022989"/>
    </source>
</evidence>
<keyword evidence="13 16" id="KW-0472">Membrane</keyword>
<dbReference type="Gene3D" id="1.10.287.70">
    <property type="match status" value="2"/>
</dbReference>
<feature type="transmembrane region" description="Helical" evidence="16">
    <location>
        <begin position="65"/>
        <end position="89"/>
    </location>
</feature>
<dbReference type="GO" id="GO:0019722">
    <property type="term" value="P:calcium-mediated signaling"/>
    <property type="evidence" value="ECO:0007669"/>
    <property type="project" value="UniProtKB-ARBA"/>
</dbReference>
<dbReference type="PANTHER" id="PTHR46988:SF2">
    <property type="entry name" value="TWO PORE CALCIUM CHANNEL PROTEIN 1"/>
    <property type="match status" value="1"/>
</dbReference>
<comment type="similarity">
    <text evidence="2">Belongs to the calcium channel alpha-1 subunit (TC 1.A.1.11) family. Two pore calcium channel subfamily.</text>
</comment>
<keyword evidence="12" id="KW-0406">Ion transport</keyword>
<evidence type="ECO:0000313" key="18">
    <source>
        <dbReference type="EMBL" id="QCD94773.1"/>
    </source>
</evidence>
<evidence type="ECO:0000256" key="16">
    <source>
        <dbReference type="SAM" id="Phobius"/>
    </source>
</evidence>
<dbReference type="AlphaFoldDB" id="A0A4D6M1X1"/>
<name>A0A4D6M1X1_VIGUN</name>
<dbReference type="Gene3D" id="2.60.120.10">
    <property type="entry name" value="Jelly Rolls"/>
    <property type="match status" value="2"/>
</dbReference>
<dbReference type="InterPro" id="IPR014710">
    <property type="entry name" value="RmlC-like_jellyroll"/>
</dbReference>
<keyword evidence="19" id="KW-1185">Reference proteome</keyword>
<dbReference type="InterPro" id="IPR009327">
    <property type="entry name" value="Cupin_DUF985"/>
</dbReference>
<dbReference type="SUPFAM" id="SSF51182">
    <property type="entry name" value="RmlC-like cupins"/>
    <property type="match status" value="2"/>
</dbReference>
<evidence type="ECO:0000256" key="6">
    <source>
        <dbReference type="ARBA" id="ARBA00022673"/>
    </source>
</evidence>
<comment type="subunit">
    <text evidence="3">Homodimer.</text>
</comment>
<dbReference type="GO" id="GO:0005245">
    <property type="term" value="F:voltage-gated calcium channel activity"/>
    <property type="evidence" value="ECO:0007669"/>
    <property type="project" value="InterPro"/>
</dbReference>
<feature type="domain" description="EF-hand" evidence="17">
    <location>
        <begin position="365"/>
        <end position="400"/>
    </location>
</feature>
<evidence type="ECO:0000259" key="17">
    <source>
        <dbReference type="PROSITE" id="PS50222"/>
    </source>
</evidence>
<keyword evidence="7 16" id="KW-0812">Transmembrane</keyword>
<comment type="subcellular location">
    <subcellularLocation>
        <location evidence="1">Membrane</location>
        <topology evidence="1">Multi-pass membrane protein</topology>
    </subcellularLocation>
</comment>
<dbReference type="SUPFAM" id="SSF81324">
    <property type="entry name" value="Voltage-gated potassium channels"/>
    <property type="match status" value="1"/>
</dbReference>
<feature type="transmembrane region" description="Helical" evidence="16">
    <location>
        <begin position="651"/>
        <end position="674"/>
    </location>
</feature>
<organism evidence="18 19">
    <name type="scientific">Vigna unguiculata</name>
    <name type="common">Cowpea</name>
    <dbReference type="NCBI Taxonomy" id="3917"/>
    <lineage>
        <taxon>Eukaryota</taxon>
        <taxon>Viridiplantae</taxon>
        <taxon>Streptophyta</taxon>
        <taxon>Embryophyta</taxon>
        <taxon>Tracheophyta</taxon>
        <taxon>Spermatophyta</taxon>
        <taxon>Magnoliopsida</taxon>
        <taxon>eudicotyledons</taxon>
        <taxon>Gunneridae</taxon>
        <taxon>Pentapetalae</taxon>
        <taxon>rosids</taxon>
        <taxon>fabids</taxon>
        <taxon>Fabales</taxon>
        <taxon>Fabaceae</taxon>
        <taxon>Papilionoideae</taxon>
        <taxon>50 kb inversion clade</taxon>
        <taxon>NPAAA clade</taxon>
        <taxon>indigoferoid/millettioid clade</taxon>
        <taxon>Phaseoleae</taxon>
        <taxon>Vigna</taxon>
    </lineage>
</organism>
<dbReference type="InterPro" id="IPR011992">
    <property type="entry name" value="EF-hand-dom_pair"/>
</dbReference>
<keyword evidence="10" id="KW-0851">Voltage-gated channel</keyword>
<feature type="transmembrane region" description="Helical" evidence="16">
    <location>
        <begin position="221"/>
        <end position="240"/>
    </location>
</feature>
<dbReference type="Gene3D" id="1.20.120.350">
    <property type="entry name" value="Voltage-gated potassium channels. Chain C"/>
    <property type="match status" value="1"/>
</dbReference>
<gene>
    <name evidence="18" type="ORF">DEO72_LG5g2860</name>
</gene>
<keyword evidence="8" id="KW-0677">Repeat</keyword>
<keyword evidence="14" id="KW-0407">Ion channel</keyword>
<evidence type="ECO:0000256" key="7">
    <source>
        <dbReference type="ARBA" id="ARBA00022692"/>
    </source>
</evidence>
<keyword evidence="9" id="KW-0106">Calcium</keyword>
<dbReference type="PANTHER" id="PTHR46988">
    <property type="entry name" value="TWO PORE CALCIUM CHANNEL PROTEIN 1"/>
    <property type="match status" value="1"/>
</dbReference>
<evidence type="ECO:0000256" key="15">
    <source>
        <dbReference type="SAM" id="MobiDB-lite"/>
    </source>
</evidence>
<feature type="transmembrane region" description="Helical" evidence="16">
    <location>
        <begin position="560"/>
        <end position="586"/>
    </location>
</feature>
<feature type="region of interest" description="Disordered" evidence="15">
    <location>
        <begin position="770"/>
        <end position="805"/>
    </location>
</feature>
<dbReference type="EMBL" id="CP039349">
    <property type="protein sequence ID" value="QCD94773.1"/>
    <property type="molecule type" value="Genomic_DNA"/>
</dbReference>
<evidence type="ECO:0000313" key="19">
    <source>
        <dbReference type="Proteomes" id="UP000501690"/>
    </source>
</evidence>
<dbReference type="CDD" id="cd06121">
    <property type="entry name" value="cupin_YML079wp"/>
    <property type="match status" value="2"/>
</dbReference>
<feature type="transmembrane region" description="Helical" evidence="16">
    <location>
        <begin position="500"/>
        <end position="519"/>
    </location>
</feature>
<evidence type="ECO:0000256" key="8">
    <source>
        <dbReference type="ARBA" id="ARBA00022737"/>
    </source>
</evidence>
<dbReference type="InterPro" id="IPR044581">
    <property type="entry name" value="TPC1_plant"/>
</dbReference>
<evidence type="ECO:0000256" key="14">
    <source>
        <dbReference type="ARBA" id="ARBA00023303"/>
    </source>
</evidence>
<evidence type="ECO:0000256" key="13">
    <source>
        <dbReference type="ARBA" id="ARBA00023136"/>
    </source>
</evidence>
<dbReference type="InterPro" id="IPR005821">
    <property type="entry name" value="Ion_trans_dom"/>
</dbReference>
<dbReference type="InterPro" id="IPR011051">
    <property type="entry name" value="RmlC_Cupin_sf"/>
</dbReference>
<dbReference type="Proteomes" id="UP000501690">
    <property type="component" value="Linkage Group LG5"/>
</dbReference>
<reference evidence="18 19" key="1">
    <citation type="submission" date="2019-04" db="EMBL/GenBank/DDBJ databases">
        <title>An improved genome assembly and genetic linkage map for asparagus bean, Vigna unguiculata ssp. sesquipedialis.</title>
        <authorList>
            <person name="Xia Q."/>
            <person name="Zhang R."/>
            <person name="Dong Y."/>
        </authorList>
    </citation>
    <scope>NUCLEOTIDE SEQUENCE [LARGE SCALE GENOMIC DNA]</scope>
    <source>
        <tissue evidence="18">Leaf</tissue>
    </source>
</reference>
<accession>A0A4D6M1X1</accession>
<dbReference type="FunFam" id="1.10.287.70:FF:000094">
    <property type="entry name" value="Two pore calcium channel protein 1"/>
    <property type="match status" value="1"/>
</dbReference>
<dbReference type="FunFam" id="1.20.120.350:FF:000055">
    <property type="entry name" value="Two pore calcium channel protein 1"/>
    <property type="match status" value="1"/>
</dbReference>
<evidence type="ECO:0000256" key="5">
    <source>
        <dbReference type="ARBA" id="ARBA00022568"/>
    </source>
</evidence>
<sequence>MEQSLLRGESSGLGSRRRGLFRRSDAITHGSNYEKAAALIDLAEDGVGLPEQILDSSNFQNYARFYFVFTKFNLIWSLSYFALIVLNFLEKPLWCKKLATQSCNDREYFYLGQLPYLTDAECLIYEGITLLVIIIHTFFPLSYEGSRIYWKNAFNQFKVFCLLVLVADTLLYVFYLSPLAFDFLPFRIAPYVRVVLFVLNIRELRETITILFGMLDTYLNVLALGLLFLVFASWVAYVFFEDTIQGKTVFTSYGATLYQMFLLFTTSNNPDVWVPAYKSSRWYCLFFVLFVLVGVYFVTNLILAVVYDSFKSELVKQVFEKDLLRRTMLEKAFNLLDTLNIGALNKNQCIRLFEELNKYRTLPKISSEEFELIFDELDDSHDIKINKDEFADICNAIALKFQKEDVMSYFEYLAFYHWPSSKRLKEFVKTPMFGYIVSFILVVNLVAVIIETTLDIENNSGQKLWQIVEFVFGWIYVVEMLLKIYAYGFENYWRDGQNRFDFIITVIIVIGETVTFAVPDDDLPFIANGEWIRYLLLARMLRLIRLLMHVKRYRAFVATFLTLIPSLMPYLGIIFCVLCIYCSLGVQLFGGIVNAGNPELESTALAENDYLVFNFNDYPNGIVTLFNFLVTATWDEVMTSYKELTGTSWTYLYFISFYLVTVLLLLNLVIAFVLEAFFAEMDLESSESSEETDKDVEGDKYRKRSIGKFYGTSLPRPRIYTDVKFNDHRVDPPAPVSDPLMSWAEEAHWSMGGLSFKRLRLQGKIEGNVQRLRSQRDRAQSQSPIPPHSGSKRDASPAPPPAPFVRKRRRCVDLIEEEVCEGRKSRLVRKLGDDFDRVASLEIEASNTVPFKTPRRRLVKGGETVKKTVAEAAEKSNPKTQKSSAKFENNNEIALEIWRELRRALTWNCRERRMSLTASEIVKKLNLQPNPEGGFYAETFRDSSVHLSTSELPLEYKVDRPVSTSIYYLLPSGTLSRLHRIPCAETWHHYIGDPLTVVELNDKDGSVKFTCLGSDLCENQMPQYTVPPNVWFGSFPTNDYTFSTDGVFKSVTSPPRDAKFENNNEIALEIWRELRRALTWNCRERRMSLTASEIVKKLNLQPNPEGGFYAETFRDSSVHLSTSELPLEYKVDRPVSTSIYYLLPSGTLSRLHRIPCAETWHHYIGDPLTVVELNDKDGSVKFTCLGSDLCENQMPQYTVPPNVWFGSFPTNDYTFSTDGVFKSVTSPPRDGERNYSLVGCTCAPAFQYQDFQLAKPSYLLPRLPHLEPLITALTFPE</sequence>
<dbReference type="GO" id="GO:0034702">
    <property type="term" value="C:monoatomic ion channel complex"/>
    <property type="evidence" value="ECO:0007669"/>
    <property type="project" value="UniProtKB-KW"/>
</dbReference>
<dbReference type="SUPFAM" id="SSF47473">
    <property type="entry name" value="EF-hand"/>
    <property type="match status" value="1"/>
</dbReference>
<dbReference type="Gene3D" id="1.10.238.10">
    <property type="entry name" value="EF-hand"/>
    <property type="match status" value="1"/>
</dbReference>
<dbReference type="Pfam" id="PF06172">
    <property type="entry name" value="Cupin_5"/>
    <property type="match status" value="2"/>
</dbReference>
<evidence type="ECO:0000256" key="1">
    <source>
        <dbReference type="ARBA" id="ARBA00004141"/>
    </source>
</evidence>
<keyword evidence="11 16" id="KW-1133">Transmembrane helix</keyword>
<evidence type="ECO:0000256" key="9">
    <source>
        <dbReference type="ARBA" id="ARBA00022837"/>
    </source>
</evidence>
<evidence type="ECO:0000256" key="3">
    <source>
        <dbReference type="ARBA" id="ARBA00011738"/>
    </source>
</evidence>
<evidence type="ECO:0000256" key="4">
    <source>
        <dbReference type="ARBA" id="ARBA00022448"/>
    </source>
</evidence>
<feature type="transmembrane region" description="Helical" evidence="16">
    <location>
        <begin position="280"/>
        <end position="307"/>
    </location>
</feature>
<feature type="transmembrane region" description="Helical" evidence="16">
    <location>
        <begin position="432"/>
        <end position="450"/>
    </location>
</feature>
<evidence type="ECO:0000256" key="12">
    <source>
        <dbReference type="ARBA" id="ARBA00023065"/>
    </source>
</evidence>
<feature type="transmembrane region" description="Helical" evidence="16">
    <location>
        <begin position="470"/>
        <end position="488"/>
    </location>
</feature>
<dbReference type="GO" id="GO:0005774">
    <property type="term" value="C:vacuolar membrane"/>
    <property type="evidence" value="ECO:0007669"/>
    <property type="project" value="TreeGrafter"/>
</dbReference>
<protein>
    <recommendedName>
        <fullName evidence="17">EF-hand domain-containing protein</fullName>
    </recommendedName>
</protein>
<feature type="transmembrane region" description="Helical" evidence="16">
    <location>
        <begin position="123"/>
        <end position="143"/>
    </location>
</feature>